<protein>
    <submittedName>
        <fullName evidence="1">Uncharacterized protein</fullName>
    </submittedName>
</protein>
<sequence>MWGAWLPGCQLRKLVDFLDRLFLCWHQVVKHVKSLYNFYRKHYSRGSFAFFRVFFVRGPRSFIKDNLKGDPYASRVFIYIAIETKNSEDVEMILLKDSFTYSSDLHPSKSPTTTCIKISDRRPVKPTATPVFFSRHYMH</sequence>
<evidence type="ECO:0000313" key="2">
    <source>
        <dbReference type="Proteomes" id="UP001154282"/>
    </source>
</evidence>
<dbReference type="EMBL" id="CAMGYJ010000008">
    <property type="protein sequence ID" value="CAI0459406.1"/>
    <property type="molecule type" value="Genomic_DNA"/>
</dbReference>
<proteinExistence type="predicted"/>
<keyword evidence="2" id="KW-1185">Reference proteome</keyword>
<accession>A0AAV0NLJ8</accession>
<organism evidence="1 2">
    <name type="scientific">Linum tenue</name>
    <dbReference type="NCBI Taxonomy" id="586396"/>
    <lineage>
        <taxon>Eukaryota</taxon>
        <taxon>Viridiplantae</taxon>
        <taxon>Streptophyta</taxon>
        <taxon>Embryophyta</taxon>
        <taxon>Tracheophyta</taxon>
        <taxon>Spermatophyta</taxon>
        <taxon>Magnoliopsida</taxon>
        <taxon>eudicotyledons</taxon>
        <taxon>Gunneridae</taxon>
        <taxon>Pentapetalae</taxon>
        <taxon>rosids</taxon>
        <taxon>fabids</taxon>
        <taxon>Malpighiales</taxon>
        <taxon>Linaceae</taxon>
        <taxon>Linum</taxon>
    </lineage>
</organism>
<reference evidence="1" key="1">
    <citation type="submission" date="2022-08" db="EMBL/GenBank/DDBJ databases">
        <authorList>
            <person name="Gutierrez-Valencia J."/>
        </authorList>
    </citation>
    <scope>NUCLEOTIDE SEQUENCE</scope>
</reference>
<dbReference type="AlphaFoldDB" id="A0AAV0NLJ8"/>
<gene>
    <name evidence="1" type="ORF">LITE_LOCUS33984</name>
</gene>
<name>A0AAV0NLJ8_9ROSI</name>
<dbReference type="Proteomes" id="UP001154282">
    <property type="component" value="Unassembled WGS sequence"/>
</dbReference>
<comment type="caution">
    <text evidence="1">The sequence shown here is derived from an EMBL/GenBank/DDBJ whole genome shotgun (WGS) entry which is preliminary data.</text>
</comment>
<evidence type="ECO:0000313" key="1">
    <source>
        <dbReference type="EMBL" id="CAI0459406.1"/>
    </source>
</evidence>